<organism evidence="1 2">
    <name type="scientific">Enterococcus faecium</name>
    <name type="common">Streptococcus faecium</name>
    <dbReference type="NCBI Taxonomy" id="1352"/>
    <lineage>
        <taxon>Bacteria</taxon>
        <taxon>Bacillati</taxon>
        <taxon>Bacillota</taxon>
        <taxon>Bacilli</taxon>
        <taxon>Lactobacillales</taxon>
        <taxon>Enterococcaceae</taxon>
        <taxon>Enterococcus</taxon>
    </lineage>
</organism>
<evidence type="ECO:0000313" key="2">
    <source>
        <dbReference type="Proteomes" id="UP000194885"/>
    </source>
</evidence>
<reference evidence="1 2" key="1">
    <citation type="submission" date="2017-05" db="EMBL/GenBank/DDBJ databases">
        <title>The Genome Sequence of Enterococcus faecium 7H8_DIV0219.</title>
        <authorList>
            <consortium name="The Broad Institute Genomics Platform"/>
            <consortium name="The Broad Institute Genomic Center for Infectious Diseases"/>
            <person name="Earl A."/>
            <person name="Manson A."/>
            <person name="Schwartman J."/>
            <person name="Gilmore M."/>
            <person name="Abouelleil A."/>
            <person name="Cao P."/>
            <person name="Chapman S."/>
            <person name="Cusick C."/>
            <person name="Shea T."/>
            <person name="Young S."/>
            <person name="Neafsey D."/>
            <person name="Nusbaum C."/>
            <person name="Birren B."/>
        </authorList>
    </citation>
    <scope>NUCLEOTIDE SEQUENCE [LARGE SCALE GENOMIC DNA]</scope>
    <source>
        <strain evidence="1 2">7H8_DIV0219</strain>
    </source>
</reference>
<comment type="caution">
    <text evidence="1">The sequence shown here is derived from an EMBL/GenBank/DDBJ whole genome shotgun (WGS) entry which is preliminary data.</text>
</comment>
<sequence>MTDPYILFIPMAFIEEKQVSIHISESGVWANEFRIEATELASIVEEYAEMKKEGAYA</sequence>
<gene>
    <name evidence="1" type="ORF">A5810_002354</name>
</gene>
<proteinExistence type="predicted"/>
<dbReference type="EMBL" id="NGKW01000005">
    <property type="protein sequence ID" value="OTN92896.1"/>
    <property type="molecule type" value="Genomic_DNA"/>
</dbReference>
<name>A0A242BBL5_ENTFC</name>
<evidence type="ECO:0000313" key="1">
    <source>
        <dbReference type="EMBL" id="OTN92896.1"/>
    </source>
</evidence>
<dbReference type="Proteomes" id="UP000194885">
    <property type="component" value="Unassembled WGS sequence"/>
</dbReference>
<protein>
    <submittedName>
        <fullName evidence="1">Uncharacterized protein</fullName>
    </submittedName>
</protein>
<dbReference type="AlphaFoldDB" id="A0A242BBL5"/>
<accession>A0A242BBL5</accession>
<dbReference type="RefSeq" id="WP_179189902.1">
    <property type="nucleotide sequence ID" value="NZ_NGKW01000005.1"/>
</dbReference>